<evidence type="ECO:0000256" key="1">
    <source>
        <dbReference type="SAM" id="MobiDB-lite"/>
    </source>
</evidence>
<protein>
    <submittedName>
        <fullName evidence="2">Uncharacterized protein</fullName>
    </submittedName>
</protein>
<organism evidence="2 3">
    <name type="scientific">Streptomyces microflavus</name>
    <name type="common">Streptomyces lipmanii</name>
    <dbReference type="NCBI Taxonomy" id="1919"/>
    <lineage>
        <taxon>Bacteria</taxon>
        <taxon>Bacillati</taxon>
        <taxon>Actinomycetota</taxon>
        <taxon>Actinomycetes</taxon>
        <taxon>Kitasatosporales</taxon>
        <taxon>Streptomycetaceae</taxon>
        <taxon>Streptomyces</taxon>
    </lineage>
</organism>
<comment type="caution">
    <text evidence="2">The sequence shown here is derived from an EMBL/GenBank/DDBJ whole genome shotgun (WGS) entry which is preliminary data.</text>
</comment>
<dbReference type="Proteomes" id="UP000498740">
    <property type="component" value="Unassembled WGS sequence"/>
</dbReference>
<sequence length="169" mass="18090">MKSSSWERGKWGDDIMLSEELLALASATGAAVATAAGTDAWQGLRARLGRWFGRGDAGREEGVLAELDSSASELFASGAPTEAEVERYRAAWRDRVVATLMRLDEGDLENAVRDLRRLMAPEAAPRFGSGDVNAQRDVQIRAEHGSLASGTINGNVTFSPPPPPVRPQG</sequence>
<accession>A0A7J0D5E8</accession>
<feature type="region of interest" description="Disordered" evidence="1">
    <location>
        <begin position="145"/>
        <end position="169"/>
    </location>
</feature>
<gene>
    <name evidence="2" type="ORF">Smic_85040</name>
</gene>
<reference evidence="2 3" key="1">
    <citation type="submission" date="2020-05" db="EMBL/GenBank/DDBJ databases">
        <title>Whole genome shotgun sequence of Streptomyces microflavus NBRC 13062.</title>
        <authorList>
            <person name="Komaki H."/>
            <person name="Tamura T."/>
        </authorList>
    </citation>
    <scope>NUCLEOTIDE SEQUENCE [LARGE SCALE GENOMIC DNA]</scope>
    <source>
        <strain evidence="2 3">NBRC 13062</strain>
    </source>
</reference>
<dbReference type="EMBL" id="BLWD01000004">
    <property type="protein sequence ID" value="GFN09948.1"/>
    <property type="molecule type" value="Genomic_DNA"/>
</dbReference>
<feature type="compositionally biased region" description="Pro residues" evidence="1">
    <location>
        <begin position="159"/>
        <end position="169"/>
    </location>
</feature>
<feature type="compositionally biased region" description="Polar residues" evidence="1">
    <location>
        <begin position="148"/>
        <end position="158"/>
    </location>
</feature>
<dbReference type="AlphaFoldDB" id="A0A7J0D5E8"/>
<evidence type="ECO:0000313" key="3">
    <source>
        <dbReference type="Proteomes" id="UP000498740"/>
    </source>
</evidence>
<name>A0A7J0D5E8_STRMI</name>
<proteinExistence type="predicted"/>
<evidence type="ECO:0000313" key="2">
    <source>
        <dbReference type="EMBL" id="GFN09948.1"/>
    </source>
</evidence>